<accession>A0A1G8AM60</accession>
<dbReference type="AlphaFoldDB" id="A0A1G8AM60"/>
<name>A0A1G8AM60_9FIRM</name>
<evidence type="ECO:0000313" key="2">
    <source>
        <dbReference type="EMBL" id="SDH22115.1"/>
    </source>
</evidence>
<keyword evidence="3" id="KW-1185">Reference proteome</keyword>
<protein>
    <submittedName>
        <fullName evidence="2">Uncharacterized protein</fullName>
    </submittedName>
</protein>
<organism evidence="2 3">
    <name type="scientific">Desulfosporosinus hippei DSM 8344</name>
    <dbReference type="NCBI Taxonomy" id="1121419"/>
    <lineage>
        <taxon>Bacteria</taxon>
        <taxon>Bacillati</taxon>
        <taxon>Bacillota</taxon>
        <taxon>Clostridia</taxon>
        <taxon>Eubacteriales</taxon>
        <taxon>Desulfitobacteriaceae</taxon>
        <taxon>Desulfosporosinus</taxon>
    </lineage>
</organism>
<evidence type="ECO:0000313" key="3">
    <source>
        <dbReference type="Proteomes" id="UP000198656"/>
    </source>
</evidence>
<dbReference type="EMBL" id="FNCP01000011">
    <property type="protein sequence ID" value="SDH22115.1"/>
    <property type="molecule type" value="Genomic_DNA"/>
</dbReference>
<keyword evidence="1" id="KW-0472">Membrane</keyword>
<reference evidence="3" key="1">
    <citation type="submission" date="2016-10" db="EMBL/GenBank/DDBJ databases">
        <authorList>
            <person name="Varghese N."/>
            <person name="Submissions S."/>
        </authorList>
    </citation>
    <scope>NUCLEOTIDE SEQUENCE [LARGE SCALE GENOMIC DNA]</scope>
    <source>
        <strain evidence="3">DSM 8344</strain>
    </source>
</reference>
<sequence length="149" mass="16436">MITLLLLLLQGIPEGIAITTLAFVISRIPLKLIQIVLVGITLAVSASVIRLLPIPLGIHTIMVILILFIVLTWLSKGDLSQSFISTLLSSLVLIIFETASLPLFELISRLTPKALYPFQAPRIILGDIHVIILFLVTYLLNTFLLKKIT</sequence>
<dbReference type="OrthoDB" id="1798023at2"/>
<dbReference type="Proteomes" id="UP000198656">
    <property type="component" value="Unassembled WGS sequence"/>
</dbReference>
<keyword evidence="1" id="KW-1133">Transmembrane helix</keyword>
<gene>
    <name evidence="2" type="ORF">SAMN05443529_11156</name>
</gene>
<feature type="transmembrane region" description="Helical" evidence="1">
    <location>
        <begin position="32"/>
        <end position="52"/>
    </location>
</feature>
<keyword evidence="1" id="KW-0812">Transmembrane</keyword>
<feature type="transmembrane region" description="Helical" evidence="1">
    <location>
        <begin position="123"/>
        <end position="145"/>
    </location>
</feature>
<dbReference type="RefSeq" id="WP_092333177.1">
    <property type="nucleotide sequence ID" value="NZ_FNCP01000011.1"/>
</dbReference>
<evidence type="ECO:0000256" key="1">
    <source>
        <dbReference type="SAM" id="Phobius"/>
    </source>
</evidence>
<feature type="transmembrane region" description="Helical" evidence="1">
    <location>
        <begin position="6"/>
        <end position="25"/>
    </location>
</feature>
<feature type="transmembrane region" description="Helical" evidence="1">
    <location>
        <begin position="82"/>
        <end position="103"/>
    </location>
</feature>
<proteinExistence type="predicted"/>
<feature type="transmembrane region" description="Helical" evidence="1">
    <location>
        <begin position="58"/>
        <end position="75"/>
    </location>
</feature>